<feature type="transmembrane region" description="Helical" evidence="6">
    <location>
        <begin position="84"/>
        <end position="103"/>
    </location>
</feature>
<feature type="transmembrane region" description="Helical" evidence="6">
    <location>
        <begin position="146"/>
        <end position="167"/>
    </location>
</feature>
<dbReference type="InterPro" id="IPR008564">
    <property type="entry name" value="TVP23-like"/>
</dbReference>
<evidence type="ECO:0000256" key="5">
    <source>
        <dbReference type="ARBA" id="ARBA00023136"/>
    </source>
</evidence>
<dbReference type="EMBL" id="KK583261">
    <property type="protein sequence ID" value="KDO22860.1"/>
    <property type="molecule type" value="Genomic_DNA"/>
</dbReference>
<dbReference type="GO" id="GO:0016192">
    <property type="term" value="P:vesicle-mediated transport"/>
    <property type="evidence" value="ECO:0007669"/>
    <property type="project" value="TreeGrafter"/>
</dbReference>
<evidence type="ECO:0000313" key="8">
    <source>
        <dbReference type="Proteomes" id="UP000030745"/>
    </source>
</evidence>
<evidence type="ECO:0000313" key="7">
    <source>
        <dbReference type="EMBL" id="KDO22860.1"/>
    </source>
</evidence>
<organism evidence="7 8">
    <name type="scientific">Saprolegnia parasitica (strain CBS 223.65)</name>
    <dbReference type="NCBI Taxonomy" id="695850"/>
    <lineage>
        <taxon>Eukaryota</taxon>
        <taxon>Sar</taxon>
        <taxon>Stramenopiles</taxon>
        <taxon>Oomycota</taxon>
        <taxon>Saprolegniomycetes</taxon>
        <taxon>Saprolegniales</taxon>
        <taxon>Saprolegniaceae</taxon>
        <taxon>Saprolegnia</taxon>
    </lineage>
</organism>
<feature type="transmembrane region" description="Helical" evidence="6">
    <location>
        <begin position="173"/>
        <end position="192"/>
    </location>
</feature>
<keyword evidence="4 6" id="KW-1133">Transmembrane helix</keyword>
<keyword evidence="8" id="KW-1185">Reference proteome</keyword>
<dbReference type="GO" id="GO:0000139">
    <property type="term" value="C:Golgi membrane"/>
    <property type="evidence" value="ECO:0007669"/>
    <property type="project" value="TreeGrafter"/>
</dbReference>
<keyword evidence="5 6" id="KW-0472">Membrane</keyword>
<dbReference type="Proteomes" id="UP000030745">
    <property type="component" value="Unassembled WGS sequence"/>
</dbReference>
<proteinExistence type="inferred from homology"/>
<comment type="subcellular location">
    <subcellularLocation>
        <location evidence="1 6">Membrane</location>
        <topology evidence="1 6">Multi-pass membrane protein</topology>
    </subcellularLocation>
</comment>
<dbReference type="OrthoDB" id="2151161at2759"/>
<sequence>MSSGDKSKALEFIEVDEPAVSSPRSRAATVSSSAPASPQASATLLGSVTASVRQAKHPVAAVFHVLFKALALLAYLFGGLFSNSFVFVFVICILLLAFDFWTVKNVSGRLLVGLRWWNRVNEDGTSEWIFESHEDMTELDPLDAKVFWTGLYGAPCVWVLFLLIAVLKFNLEWALIAIVALMLSMANIVGYTKCSKDAKNKMKSMMASGALEALQSSTGSTILSTLGGMAFGSAPARPNARPPSEIV</sequence>
<feature type="transmembrane region" description="Helical" evidence="6">
    <location>
        <begin position="59"/>
        <end position="78"/>
    </location>
</feature>
<dbReference type="GO" id="GO:0009306">
    <property type="term" value="P:protein secretion"/>
    <property type="evidence" value="ECO:0007669"/>
    <property type="project" value="TreeGrafter"/>
</dbReference>
<name>A0A067C165_SAPPC</name>
<dbReference type="VEuPathDB" id="FungiDB:SPRG_11997"/>
<comment type="similarity">
    <text evidence="2 6">Belongs to the TVP23 family.</text>
</comment>
<dbReference type="GeneID" id="24133999"/>
<dbReference type="PANTHER" id="PTHR13019">
    <property type="entry name" value="GOLGI APPARATUS MEMBRANE PROTEIN TVP23"/>
    <property type="match status" value="1"/>
</dbReference>
<evidence type="ECO:0000256" key="2">
    <source>
        <dbReference type="ARBA" id="ARBA00005467"/>
    </source>
</evidence>
<protein>
    <recommendedName>
        <fullName evidence="6">Golgi apparatus membrane protein TVP23 homolog</fullName>
    </recommendedName>
</protein>
<evidence type="ECO:0000256" key="1">
    <source>
        <dbReference type="ARBA" id="ARBA00004141"/>
    </source>
</evidence>
<evidence type="ECO:0000256" key="4">
    <source>
        <dbReference type="ARBA" id="ARBA00022989"/>
    </source>
</evidence>
<dbReference type="OMA" id="KMIWWID"/>
<dbReference type="STRING" id="695850.A0A067C165"/>
<dbReference type="KEGG" id="spar:SPRG_11997"/>
<evidence type="ECO:0000256" key="6">
    <source>
        <dbReference type="RuleBase" id="RU361206"/>
    </source>
</evidence>
<dbReference type="RefSeq" id="XP_012206417.1">
    <property type="nucleotide sequence ID" value="XM_012351027.1"/>
</dbReference>
<dbReference type="Pfam" id="PF05832">
    <property type="entry name" value="DUF846"/>
    <property type="match status" value="1"/>
</dbReference>
<dbReference type="PANTHER" id="PTHR13019:SF7">
    <property type="entry name" value="GOLGI APPARATUS MEMBRANE PROTEIN TVP23"/>
    <property type="match status" value="1"/>
</dbReference>
<reference evidence="7 8" key="1">
    <citation type="journal article" date="2013" name="PLoS Genet.">
        <title>Distinctive expansion of potential virulence genes in the genome of the oomycete fish pathogen Saprolegnia parasitica.</title>
        <authorList>
            <person name="Jiang R.H."/>
            <person name="de Bruijn I."/>
            <person name="Haas B.J."/>
            <person name="Belmonte R."/>
            <person name="Lobach L."/>
            <person name="Christie J."/>
            <person name="van den Ackerveken G."/>
            <person name="Bottin A."/>
            <person name="Bulone V."/>
            <person name="Diaz-Moreno S.M."/>
            <person name="Dumas B."/>
            <person name="Fan L."/>
            <person name="Gaulin E."/>
            <person name="Govers F."/>
            <person name="Grenville-Briggs L.J."/>
            <person name="Horner N.R."/>
            <person name="Levin J.Z."/>
            <person name="Mammella M."/>
            <person name="Meijer H.J."/>
            <person name="Morris P."/>
            <person name="Nusbaum C."/>
            <person name="Oome S."/>
            <person name="Phillips A.J."/>
            <person name="van Rooyen D."/>
            <person name="Rzeszutek E."/>
            <person name="Saraiva M."/>
            <person name="Secombes C.J."/>
            <person name="Seidl M.F."/>
            <person name="Snel B."/>
            <person name="Stassen J.H."/>
            <person name="Sykes S."/>
            <person name="Tripathy S."/>
            <person name="van den Berg H."/>
            <person name="Vega-Arreguin J.C."/>
            <person name="Wawra S."/>
            <person name="Young S.K."/>
            <person name="Zeng Q."/>
            <person name="Dieguez-Uribeondo J."/>
            <person name="Russ C."/>
            <person name="Tyler B.M."/>
            <person name="van West P."/>
        </authorList>
    </citation>
    <scope>NUCLEOTIDE SEQUENCE [LARGE SCALE GENOMIC DNA]</scope>
    <source>
        <strain evidence="7 8">CBS 223.65</strain>
    </source>
</reference>
<dbReference type="AlphaFoldDB" id="A0A067C165"/>
<accession>A0A067C165</accession>
<evidence type="ECO:0000256" key="3">
    <source>
        <dbReference type="ARBA" id="ARBA00022692"/>
    </source>
</evidence>
<gene>
    <name evidence="7" type="ORF">SPRG_11997</name>
</gene>
<keyword evidence="3 6" id="KW-0812">Transmembrane</keyword>